<dbReference type="Proteomes" id="UP000192359">
    <property type="component" value="Unassembled WGS sequence"/>
</dbReference>
<evidence type="ECO:0000313" key="4">
    <source>
        <dbReference type="EMBL" id="ORC16036.1"/>
    </source>
</evidence>
<evidence type="ECO:0000259" key="2">
    <source>
        <dbReference type="Pfam" id="PF13556"/>
    </source>
</evidence>
<dbReference type="InterPro" id="IPR042070">
    <property type="entry name" value="PucR_C-HTH_sf"/>
</dbReference>
<evidence type="ECO:0000256" key="1">
    <source>
        <dbReference type="ARBA" id="ARBA00006754"/>
    </source>
</evidence>
<feature type="domain" description="CdaR GGDEF-like" evidence="3">
    <location>
        <begin position="229"/>
        <end position="279"/>
    </location>
</feature>
<keyword evidence="5" id="KW-1185">Reference proteome</keyword>
<dbReference type="Pfam" id="PF17853">
    <property type="entry name" value="GGDEF_2"/>
    <property type="match status" value="1"/>
</dbReference>
<dbReference type="PANTHER" id="PTHR33744">
    <property type="entry name" value="CARBOHYDRATE DIACID REGULATOR"/>
    <property type="match status" value="1"/>
</dbReference>
<dbReference type="InterPro" id="IPR025736">
    <property type="entry name" value="PucR_C-HTH_dom"/>
</dbReference>
<dbReference type="RefSeq" id="WP_180377883.1">
    <property type="nucleotide sequence ID" value="NZ_LXWF01000041.1"/>
</dbReference>
<accession>A0A1Y1RPA4</accession>
<dbReference type="PANTHER" id="PTHR33744:SF7">
    <property type="entry name" value="PUCR FAMILY TRANSCRIPTIONAL REGULATOR"/>
    <property type="match status" value="1"/>
</dbReference>
<organism evidence="4 5">
    <name type="scientific">Rothia nasimurium</name>
    <dbReference type="NCBI Taxonomy" id="85336"/>
    <lineage>
        <taxon>Bacteria</taxon>
        <taxon>Bacillati</taxon>
        <taxon>Actinomycetota</taxon>
        <taxon>Actinomycetes</taxon>
        <taxon>Micrococcales</taxon>
        <taxon>Micrococcaceae</taxon>
        <taxon>Rothia</taxon>
    </lineage>
</organism>
<dbReference type="Gene3D" id="1.10.10.2840">
    <property type="entry name" value="PucR C-terminal helix-turn-helix domain"/>
    <property type="match status" value="1"/>
</dbReference>
<dbReference type="EMBL" id="LXWF01000041">
    <property type="protein sequence ID" value="ORC16036.1"/>
    <property type="molecule type" value="Genomic_DNA"/>
</dbReference>
<dbReference type="Pfam" id="PF13556">
    <property type="entry name" value="HTH_30"/>
    <property type="match status" value="1"/>
</dbReference>
<name>A0A1Y1RPA4_9MICC</name>
<dbReference type="InterPro" id="IPR041522">
    <property type="entry name" value="CdaR_GGDEF"/>
</dbReference>
<proteinExistence type="inferred from homology"/>
<feature type="domain" description="PucR C-terminal helix-turn-helix" evidence="2">
    <location>
        <begin position="334"/>
        <end position="387"/>
    </location>
</feature>
<evidence type="ECO:0008006" key="6">
    <source>
        <dbReference type="Google" id="ProtNLM"/>
    </source>
</evidence>
<gene>
    <name evidence="4" type="ORF">A7979_05345</name>
</gene>
<comment type="similarity">
    <text evidence="1">Belongs to the CdaR family.</text>
</comment>
<evidence type="ECO:0000313" key="5">
    <source>
        <dbReference type="Proteomes" id="UP000192359"/>
    </source>
</evidence>
<comment type="caution">
    <text evidence="4">The sequence shown here is derived from an EMBL/GenBank/DDBJ whole genome shotgun (WGS) entry which is preliminary data.</text>
</comment>
<protein>
    <recommendedName>
        <fullName evidence="6">PucR family transcriptional regulator</fullName>
    </recommendedName>
</protein>
<evidence type="ECO:0000259" key="3">
    <source>
        <dbReference type="Pfam" id="PF17853"/>
    </source>
</evidence>
<sequence length="409" mass="45243">MTTPHDTNNSSHSLQQRLHITNQLLEALASHKPLTSLAQRMSSLCGGAAFMYRSDARLIASAGTAPSRLIWQEVQKDGTRDRTVRAEIGRWHMIARRVSLHGGMHLIALASHSSSKLEAVAVPMLDTAEKLLSAVYGISFEALQENRRDRERILLQLLTGIQPGQEHSYWAVMEKFWFTPYERIRVLDIANFSGENITDSQLSLLSQRAQGSKLPLLIRAQMAGSDTPESAAAIVPDSDLAESWIADMNDHFLVGLSEPFTGLAGVHRRYREAETALHIAKGLAHRAGACAEVPPVFLDRVDLTSWVLSQVNESKLAERSQVTLEALHRAGVYETVLMFLACNQNVPETANRLFIHPNTVRYRLARAEEALGGRLTSPFTLSNLTLCMHPQLVALITELTESTRAGQGD</sequence>
<dbReference type="InterPro" id="IPR051448">
    <property type="entry name" value="CdaR-like_regulators"/>
</dbReference>
<reference evidence="4 5" key="1">
    <citation type="submission" date="2016-05" db="EMBL/GenBank/DDBJ databases">
        <title>Draft genome sequence of a porcine commensal Rothia nasimurium.</title>
        <authorList>
            <person name="Gaiser R.A."/>
            <person name="Van Baarlen P."/>
            <person name="Wells J.M."/>
        </authorList>
    </citation>
    <scope>NUCLEOTIDE SEQUENCE [LARGE SCALE GENOMIC DNA]</scope>
    <source>
        <strain evidence="4 5">PT-32</strain>
    </source>
</reference>
<dbReference type="AlphaFoldDB" id="A0A1Y1RPA4"/>